<reference evidence="3" key="3">
    <citation type="submission" date="2015-06" db="UniProtKB">
        <authorList>
            <consortium name="EnsemblMetazoa"/>
        </authorList>
    </citation>
    <scope>IDENTIFICATION</scope>
</reference>
<dbReference type="RefSeq" id="XP_009021516.1">
    <property type="nucleotide sequence ID" value="XM_009023268.1"/>
</dbReference>
<proteinExistence type="predicted"/>
<dbReference type="OMA" id="THIDTYH"/>
<accession>T1F9V1</accession>
<gene>
    <name evidence="3" type="primary">20205600</name>
    <name evidence="2" type="ORF">HELRODRAFT_175905</name>
</gene>
<dbReference type="KEGG" id="hro:HELRODRAFT_175905"/>
<dbReference type="GeneID" id="20205600"/>
<dbReference type="EMBL" id="AMQM01005476">
    <property type="status" value="NOT_ANNOTATED_CDS"/>
    <property type="molecule type" value="Genomic_DNA"/>
</dbReference>
<evidence type="ECO:0000256" key="1">
    <source>
        <dbReference type="SAM" id="MobiDB-lite"/>
    </source>
</evidence>
<dbReference type="Proteomes" id="UP000015101">
    <property type="component" value="Unassembled WGS sequence"/>
</dbReference>
<dbReference type="HOGENOM" id="CLU_099196_0_0_1"/>
<dbReference type="EMBL" id="KB096945">
    <property type="protein sequence ID" value="ESO00466.1"/>
    <property type="molecule type" value="Genomic_DNA"/>
</dbReference>
<sequence>MAEMKEMMKIFAEMMSKQHDPVLLVHSRGNTGVHAKGIMKDPKGTFKPERFVQTFERSMAKSTLPTEAALREFLMQYRRTPFSTGLLVHICLHDILRPILKGKEREENYNKVKCSILISQPCYVKYYGPRRDRQASWVPAIVVRRLDRQARRAPAIVVRRLSRRHILVKSISHGLLWKRHVEQIRPRYGANQDGDPGEITGTQSQFDSRHSIVKPTTPESSQVLFDPISLPRRSERIRHKFAHKL</sequence>
<evidence type="ECO:0000313" key="2">
    <source>
        <dbReference type="EMBL" id="ESO00466.1"/>
    </source>
</evidence>
<dbReference type="InParanoid" id="T1F9V1"/>
<dbReference type="EnsemblMetazoa" id="HelroT175905">
    <property type="protein sequence ID" value="HelroP175905"/>
    <property type="gene ID" value="HelroG175905"/>
</dbReference>
<name>T1F9V1_HELRO</name>
<feature type="region of interest" description="Disordered" evidence="1">
    <location>
        <begin position="187"/>
        <end position="220"/>
    </location>
</feature>
<dbReference type="CTD" id="20205600"/>
<reference evidence="4" key="1">
    <citation type="submission" date="2012-12" db="EMBL/GenBank/DDBJ databases">
        <authorList>
            <person name="Hellsten U."/>
            <person name="Grimwood J."/>
            <person name="Chapman J.A."/>
            <person name="Shapiro H."/>
            <person name="Aerts A."/>
            <person name="Otillar R.P."/>
            <person name="Terry A.Y."/>
            <person name="Boore J.L."/>
            <person name="Simakov O."/>
            <person name="Marletaz F."/>
            <person name="Cho S.-J."/>
            <person name="Edsinger-Gonzales E."/>
            <person name="Havlak P."/>
            <person name="Kuo D.-H."/>
            <person name="Larsson T."/>
            <person name="Lv J."/>
            <person name="Arendt D."/>
            <person name="Savage R."/>
            <person name="Osoegawa K."/>
            <person name="de Jong P."/>
            <person name="Lindberg D.R."/>
            <person name="Seaver E.C."/>
            <person name="Weisblat D.A."/>
            <person name="Putnam N.H."/>
            <person name="Grigoriev I.V."/>
            <person name="Rokhsar D.S."/>
        </authorList>
    </citation>
    <scope>NUCLEOTIDE SEQUENCE</scope>
</reference>
<evidence type="ECO:0000313" key="4">
    <source>
        <dbReference type="Proteomes" id="UP000015101"/>
    </source>
</evidence>
<reference evidence="2 4" key="2">
    <citation type="journal article" date="2013" name="Nature">
        <title>Insights into bilaterian evolution from three spiralian genomes.</title>
        <authorList>
            <person name="Simakov O."/>
            <person name="Marletaz F."/>
            <person name="Cho S.J."/>
            <person name="Edsinger-Gonzales E."/>
            <person name="Havlak P."/>
            <person name="Hellsten U."/>
            <person name="Kuo D.H."/>
            <person name="Larsson T."/>
            <person name="Lv J."/>
            <person name="Arendt D."/>
            <person name="Savage R."/>
            <person name="Osoegawa K."/>
            <person name="de Jong P."/>
            <person name="Grimwood J."/>
            <person name="Chapman J.A."/>
            <person name="Shapiro H."/>
            <person name="Aerts A."/>
            <person name="Otillar R.P."/>
            <person name="Terry A.Y."/>
            <person name="Boore J.L."/>
            <person name="Grigoriev I.V."/>
            <person name="Lindberg D.R."/>
            <person name="Seaver E.C."/>
            <person name="Weisblat D.A."/>
            <person name="Putnam N.H."/>
            <person name="Rokhsar D.S."/>
        </authorList>
    </citation>
    <scope>NUCLEOTIDE SEQUENCE</scope>
</reference>
<dbReference type="OrthoDB" id="10057092at2759"/>
<dbReference type="AlphaFoldDB" id="T1F9V1"/>
<keyword evidence="4" id="KW-1185">Reference proteome</keyword>
<protein>
    <submittedName>
        <fullName evidence="2 3">Uncharacterized protein</fullName>
    </submittedName>
</protein>
<organism evidence="3 4">
    <name type="scientific">Helobdella robusta</name>
    <name type="common">Californian leech</name>
    <dbReference type="NCBI Taxonomy" id="6412"/>
    <lineage>
        <taxon>Eukaryota</taxon>
        <taxon>Metazoa</taxon>
        <taxon>Spiralia</taxon>
        <taxon>Lophotrochozoa</taxon>
        <taxon>Annelida</taxon>
        <taxon>Clitellata</taxon>
        <taxon>Hirudinea</taxon>
        <taxon>Rhynchobdellida</taxon>
        <taxon>Glossiphoniidae</taxon>
        <taxon>Helobdella</taxon>
    </lineage>
</organism>
<evidence type="ECO:0000313" key="3">
    <source>
        <dbReference type="EnsemblMetazoa" id="HelroP175905"/>
    </source>
</evidence>